<accession>A0AB39HSQ6</accession>
<protein>
    <submittedName>
        <fullName evidence="1">DUF3221 domain-containing protein</fullName>
    </submittedName>
</protein>
<reference evidence="1" key="1">
    <citation type="submission" date="2024-07" db="EMBL/GenBank/DDBJ databases">
        <title>Halotolerant mesophilic bacterium Ornithinibacillus sp. 4-3, sp. nov., isolated from soil.</title>
        <authorList>
            <person name="Sidarenka A.V."/>
            <person name="Guliayeva D.E."/>
            <person name="Leanovich S.I."/>
            <person name="Hileuskaya K.S."/>
            <person name="Akhremchuk A.E."/>
            <person name="Sikolenko M.A."/>
            <person name="Valentovich L.N."/>
        </authorList>
    </citation>
    <scope>NUCLEOTIDE SEQUENCE</scope>
    <source>
        <strain evidence="1">4-3</strain>
    </source>
</reference>
<proteinExistence type="predicted"/>
<dbReference type="Gene3D" id="2.40.50.140">
    <property type="entry name" value="Nucleic acid-binding proteins"/>
    <property type="match status" value="1"/>
</dbReference>
<sequence>MKKTLLITFIVLLNVLLIGCGKPDIEGIVLEVNDDGVKLATELSPAEYEKIKDESVLDIQNEDVNGSTSLGLIDLNYEHTDKFSKGDEVEVWMEGDIMTSYPSKAKAKKISKKY</sequence>
<dbReference type="PROSITE" id="PS51257">
    <property type="entry name" value="PROKAR_LIPOPROTEIN"/>
    <property type="match status" value="1"/>
</dbReference>
<dbReference type="InterPro" id="IPR012340">
    <property type="entry name" value="NA-bd_OB-fold"/>
</dbReference>
<dbReference type="InterPro" id="IPR021598">
    <property type="entry name" value="DUF3221"/>
</dbReference>
<dbReference type="Pfam" id="PF11518">
    <property type="entry name" value="DUF3221"/>
    <property type="match status" value="1"/>
</dbReference>
<gene>
    <name evidence="1" type="ORF">AB4Y30_03790</name>
</gene>
<organism evidence="1">
    <name type="scientific">Ornithinibacillus sp. 4-3</name>
    <dbReference type="NCBI Taxonomy" id="3231488"/>
    <lineage>
        <taxon>Bacteria</taxon>
        <taxon>Bacillati</taxon>
        <taxon>Bacillota</taxon>
        <taxon>Bacilli</taxon>
        <taxon>Bacillales</taxon>
        <taxon>Bacillaceae</taxon>
        <taxon>Ornithinibacillus</taxon>
    </lineage>
</organism>
<dbReference type="EMBL" id="CP162599">
    <property type="protein sequence ID" value="XDK33490.1"/>
    <property type="molecule type" value="Genomic_DNA"/>
</dbReference>
<name>A0AB39HSQ6_9BACI</name>
<evidence type="ECO:0000313" key="1">
    <source>
        <dbReference type="EMBL" id="XDK33490.1"/>
    </source>
</evidence>
<dbReference type="RefSeq" id="WP_368654168.1">
    <property type="nucleotide sequence ID" value="NZ_CP162599.1"/>
</dbReference>
<dbReference type="AlphaFoldDB" id="A0AB39HSQ6"/>